<gene>
    <name evidence="1" type="ORF">QBC46DRAFT_398504</name>
</gene>
<dbReference type="EMBL" id="MU853947">
    <property type="protein sequence ID" value="KAK3934997.1"/>
    <property type="molecule type" value="Genomic_DNA"/>
</dbReference>
<comment type="caution">
    <text evidence="1">The sequence shown here is derived from an EMBL/GenBank/DDBJ whole genome shotgun (WGS) entry which is preliminary data.</text>
</comment>
<reference evidence="2" key="1">
    <citation type="journal article" date="2023" name="Mol. Phylogenet. Evol.">
        <title>Genome-scale phylogeny and comparative genomics of the fungal order Sordariales.</title>
        <authorList>
            <person name="Hensen N."/>
            <person name="Bonometti L."/>
            <person name="Westerberg I."/>
            <person name="Brannstrom I.O."/>
            <person name="Guillou S."/>
            <person name="Cros-Aarteil S."/>
            <person name="Calhoun S."/>
            <person name="Haridas S."/>
            <person name="Kuo A."/>
            <person name="Mondo S."/>
            <person name="Pangilinan J."/>
            <person name="Riley R."/>
            <person name="LaButti K."/>
            <person name="Andreopoulos B."/>
            <person name="Lipzen A."/>
            <person name="Chen C."/>
            <person name="Yan M."/>
            <person name="Daum C."/>
            <person name="Ng V."/>
            <person name="Clum A."/>
            <person name="Steindorff A."/>
            <person name="Ohm R.A."/>
            <person name="Martin F."/>
            <person name="Silar P."/>
            <person name="Natvig D.O."/>
            <person name="Lalanne C."/>
            <person name="Gautier V."/>
            <person name="Ament-Velasquez S.L."/>
            <person name="Kruys A."/>
            <person name="Hutchinson M.I."/>
            <person name="Powell A.J."/>
            <person name="Barry K."/>
            <person name="Miller A.N."/>
            <person name="Grigoriev I.V."/>
            <person name="Debuchy R."/>
            <person name="Gladieux P."/>
            <person name="Hiltunen Thoren M."/>
            <person name="Johannesson H."/>
        </authorList>
    </citation>
    <scope>NUCLEOTIDE SEQUENCE [LARGE SCALE GENOMIC DNA]</scope>
    <source>
        <strain evidence="2">CBS 340.73</strain>
    </source>
</reference>
<evidence type="ECO:0000313" key="1">
    <source>
        <dbReference type="EMBL" id="KAK3934997.1"/>
    </source>
</evidence>
<evidence type="ECO:0000313" key="2">
    <source>
        <dbReference type="Proteomes" id="UP001303473"/>
    </source>
</evidence>
<organism evidence="1 2">
    <name type="scientific">Diplogelasinospora grovesii</name>
    <dbReference type="NCBI Taxonomy" id="303347"/>
    <lineage>
        <taxon>Eukaryota</taxon>
        <taxon>Fungi</taxon>
        <taxon>Dikarya</taxon>
        <taxon>Ascomycota</taxon>
        <taxon>Pezizomycotina</taxon>
        <taxon>Sordariomycetes</taxon>
        <taxon>Sordariomycetidae</taxon>
        <taxon>Sordariales</taxon>
        <taxon>Diplogelasinosporaceae</taxon>
        <taxon>Diplogelasinospora</taxon>
    </lineage>
</organism>
<dbReference type="Proteomes" id="UP001303473">
    <property type="component" value="Unassembled WGS sequence"/>
</dbReference>
<protein>
    <submittedName>
        <fullName evidence="1">Uncharacterized protein</fullName>
    </submittedName>
</protein>
<accession>A0AAN6RYX2</accession>
<proteinExistence type="predicted"/>
<name>A0AAN6RYX2_9PEZI</name>
<feature type="non-terminal residue" evidence="1">
    <location>
        <position position="211"/>
    </location>
</feature>
<dbReference type="AlphaFoldDB" id="A0AAN6RYX2"/>
<keyword evidence="2" id="KW-1185">Reference proteome</keyword>
<sequence length="211" mass="23263">MSFSLSGIHITARLDLRTLIVRIMHASKRRGGSSVGTAVKVLLRAGFSGYLLSQAIVRLNPKATTLEYVVTNENHMLSRLLKVFSTLSISLPPRYSRSSSHSEPGIRRFQAASLTILSPITCVVGLPFLFQSALQNQSLVHRPEADNAEAASLRLRLLSITTTTGVAGRRVLLLMKFQFRFSVFMVDFQAPSVIFERVTGSCRLGPLLSLF</sequence>